<dbReference type="Proteomes" id="UP001357485">
    <property type="component" value="Unassembled WGS sequence"/>
</dbReference>
<gene>
    <name evidence="2" type="ORF">LTR16_001594</name>
</gene>
<evidence type="ECO:0000313" key="2">
    <source>
        <dbReference type="EMBL" id="KAK5201749.1"/>
    </source>
</evidence>
<organism evidence="2 3">
    <name type="scientific">Cryomyces antarcticus</name>
    <dbReference type="NCBI Taxonomy" id="329879"/>
    <lineage>
        <taxon>Eukaryota</taxon>
        <taxon>Fungi</taxon>
        <taxon>Dikarya</taxon>
        <taxon>Ascomycota</taxon>
        <taxon>Pezizomycotina</taxon>
        <taxon>Dothideomycetes</taxon>
        <taxon>Dothideomycetes incertae sedis</taxon>
        <taxon>Cryomyces</taxon>
    </lineage>
</organism>
<feature type="region of interest" description="Disordered" evidence="1">
    <location>
        <begin position="1"/>
        <end position="98"/>
    </location>
</feature>
<evidence type="ECO:0000256" key="1">
    <source>
        <dbReference type="SAM" id="MobiDB-lite"/>
    </source>
</evidence>
<feature type="region of interest" description="Disordered" evidence="1">
    <location>
        <begin position="122"/>
        <end position="162"/>
    </location>
</feature>
<feature type="compositionally biased region" description="Low complexity" evidence="1">
    <location>
        <begin position="54"/>
        <end position="69"/>
    </location>
</feature>
<name>A0ABR0LQ43_9PEZI</name>
<reference evidence="2 3" key="1">
    <citation type="submission" date="2023-08" db="EMBL/GenBank/DDBJ databases">
        <title>Black Yeasts Isolated from many extreme environments.</title>
        <authorList>
            <person name="Coleine C."/>
            <person name="Stajich J.E."/>
            <person name="Selbmann L."/>
        </authorList>
    </citation>
    <scope>NUCLEOTIDE SEQUENCE [LARGE SCALE GENOMIC DNA]</scope>
    <source>
        <strain evidence="2 3">CCFEE 536</strain>
    </source>
</reference>
<feature type="compositionally biased region" description="Acidic residues" evidence="1">
    <location>
        <begin position="12"/>
        <end position="26"/>
    </location>
</feature>
<comment type="caution">
    <text evidence="2">The sequence shown here is derived from an EMBL/GenBank/DDBJ whole genome shotgun (WGS) entry which is preliminary data.</text>
</comment>
<feature type="compositionally biased region" description="Basic and acidic residues" evidence="1">
    <location>
        <begin position="145"/>
        <end position="162"/>
    </location>
</feature>
<proteinExistence type="predicted"/>
<keyword evidence="3" id="KW-1185">Reference proteome</keyword>
<evidence type="ECO:0000313" key="3">
    <source>
        <dbReference type="Proteomes" id="UP001357485"/>
    </source>
</evidence>
<protein>
    <submittedName>
        <fullName evidence="2">Uncharacterized protein</fullName>
    </submittedName>
</protein>
<sequence length="162" mass="17514">MGRRRRGKDGRVEDEDQHDIDDDACETIEIGYSPPMPSSHARFASTSTGLEPHSSSNTTTPPNASSSPNLPATTSHASSCPPPCRTTSPHSRGSKNNDIIDAYRATLLNRVSAMRPPRGGWNGFAMSGIQMPPQNSTSGFHRRGEKGSASHEEEKEQQGGWI</sequence>
<accession>A0ABR0LQ43</accession>
<dbReference type="EMBL" id="JAVRRA010016503">
    <property type="protein sequence ID" value="KAK5201749.1"/>
    <property type="molecule type" value="Genomic_DNA"/>
</dbReference>